<dbReference type="EMBL" id="JAEKJZ010000001">
    <property type="protein sequence ID" value="MBN9670397.1"/>
    <property type="molecule type" value="Genomic_DNA"/>
</dbReference>
<dbReference type="Proteomes" id="UP000664096">
    <property type="component" value="Unassembled WGS sequence"/>
</dbReference>
<evidence type="ECO:0000313" key="2">
    <source>
        <dbReference type="Proteomes" id="UP000664096"/>
    </source>
</evidence>
<reference evidence="1" key="1">
    <citation type="submission" date="2020-12" db="EMBL/GenBank/DDBJ databases">
        <title>Oil enriched cultivation method for isolating marine PHA-producing bacteria.</title>
        <authorList>
            <person name="Zheng W."/>
            <person name="Yu S."/>
            <person name="Huang Y."/>
        </authorList>
    </citation>
    <scope>NUCLEOTIDE SEQUENCE</scope>
    <source>
        <strain evidence="1">SY-2-12</strain>
    </source>
</reference>
<name>A0A939EBY2_9HYPH</name>
<sequence>MTLHSEKFQLMEKGRLKTVALKAMRQEPFAVGESINNRMFSSRRGIARRRPKQPALPLN</sequence>
<gene>
    <name evidence="1" type="ORF">JF539_08610</name>
</gene>
<organism evidence="1 2">
    <name type="scientific">Roseibium aggregatum</name>
    <dbReference type="NCBI Taxonomy" id="187304"/>
    <lineage>
        <taxon>Bacteria</taxon>
        <taxon>Pseudomonadati</taxon>
        <taxon>Pseudomonadota</taxon>
        <taxon>Alphaproteobacteria</taxon>
        <taxon>Hyphomicrobiales</taxon>
        <taxon>Stappiaceae</taxon>
        <taxon>Roseibium</taxon>
    </lineage>
</organism>
<comment type="caution">
    <text evidence="1">The sequence shown here is derived from an EMBL/GenBank/DDBJ whole genome shotgun (WGS) entry which is preliminary data.</text>
</comment>
<dbReference type="RefSeq" id="WP_207139884.1">
    <property type="nucleotide sequence ID" value="NZ_JAEKJZ010000001.1"/>
</dbReference>
<dbReference type="AlphaFoldDB" id="A0A939EBY2"/>
<proteinExistence type="predicted"/>
<protein>
    <submittedName>
        <fullName evidence="1">Uncharacterized protein</fullName>
    </submittedName>
</protein>
<accession>A0A939EBY2</accession>
<evidence type="ECO:0000313" key="1">
    <source>
        <dbReference type="EMBL" id="MBN9670397.1"/>
    </source>
</evidence>